<protein>
    <submittedName>
        <fullName evidence="3">Uu.00g126150.m01.CDS01</fullName>
    </submittedName>
</protein>
<dbReference type="Gene3D" id="3.40.50.720">
    <property type="entry name" value="NAD(P)-binding Rossmann-like Domain"/>
    <property type="match status" value="1"/>
</dbReference>
<dbReference type="PANTHER" id="PTHR42901:SF1">
    <property type="entry name" value="ALCOHOL DEHYDROGENASE"/>
    <property type="match status" value="1"/>
</dbReference>
<dbReference type="Proteomes" id="UP001295740">
    <property type="component" value="Unassembled WGS sequence"/>
</dbReference>
<dbReference type="InterPro" id="IPR036291">
    <property type="entry name" value="NAD(P)-bd_dom_sf"/>
</dbReference>
<dbReference type="InterPro" id="IPR002347">
    <property type="entry name" value="SDR_fam"/>
</dbReference>
<evidence type="ECO:0000256" key="2">
    <source>
        <dbReference type="ARBA" id="ARBA00023002"/>
    </source>
</evidence>
<dbReference type="EMBL" id="CAUWAG010000007">
    <property type="protein sequence ID" value="CAJ2505221.1"/>
    <property type="molecule type" value="Genomic_DNA"/>
</dbReference>
<evidence type="ECO:0000313" key="4">
    <source>
        <dbReference type="Proteomes" id="UP001295740"/>
    </source>
</evidence>
<sequence>MASPFFPSLTKRWHSESYEAISPLRPELSVKGKTVAVSGGGTGIGASIARAFAAGGSTNIAIMSRTQKKLLATKHAIEGEFPGTEVLAVTADITNASQINDAFAKISQAFGEIHVFICNAAFMPKPQAVLDPDLDMQEWSTAINTNVLGAMNSVRGFVPHAAKGAHVLHISTCIGHIPPIEVGSAAYAATKAAATKMFDYVAYENPGLHVVNIQPGLHETDMSRKNNHGGMDHIDLPGHFCVWLVSPEAKFLKSKYVWVNWDVDELKARKEEILTTDLLDTKLGGVSFVGWKGSHMLKDL</sequence>
<comment type="similarity">
    <text evidence="1">Belongs to the short-chain dehydrogenases/reductases (SDR) family.</text>
</comment>
<accession>A0AAI8YHS5</accession>
<gene>
    <name evidence="3" type="ORF">KHLLAP_LOCUS5689</name>
</gene>
<comment type="caution">
    <text evidence="3">The sequence shown here is derived from an EMBL/GenBank/DDBJ whole genome shotgun (WGS) entry which is preliminary data.</text>
</comment>
<dbReference type="PRINTS" id="PR00081">
    <property type="entry name" value="GDHRDH"/>
</dbReference>
<dbReference type="AlphaFoldDB" id="A0AAI8YHS5"/>
<dbReference type="SUPFAM" id="SSF51735">
    <property type="entry name" value="NAD(P)-binding Rossmann-fold domains"/>
    <property type="match status" value="1"/>
</dbReference>
<evidence type="ECO:0000256" key="1">
    <source>
        <dbReference type="ARBA" id="ARBA00006484"/>
    </source>
</evidence>
<name>A0AAI8YHS5_9PEZI</name>
<keyword evidence="2" id="KW-0560">Oxidoreductase</keyword>
<keyword evidence="4" id="KW-1185">Reference proteome</keyword>
<evidence type="ECO:0000313" key="3">
    <source>
        <dbReference type="EMBL" id="CAJ2505221.1"/>
    </source>
</evidence>
<proteinExistence type="inferred from homology"/>
<dbReference type="PANTHER" id="PTHR42901">
    <property type="entry name" value="ALCOHOL DEHYDROGENASE"/>
    <property type="match status" value="1"/>
</dbReference>
<dbReference type="GO" id="GO:0016491">
    <property type="term" value="F:oxidoreductase activity"/>
    <property type="evidence" value="ECO:0007669"/>
    <property type="project" value="UniProtKB-KW"/>
</dbReference>
<dbReference type="CDD" id="cd05233">
    <property type="entry name" value="SDR_c"/>
    <property type="match status" value="1"/>
</dbReference>
<organism evidence="3 4">
    <name type="scientific">Anthostomella pinea</name>
    <dbReference type="NCBI Taxonomy" id="933095"/>
    <lineage>
        <taxon>Eukaryota</taxon>
        <taxon>Fungi</taxon>
        <taxon>Dikarya</taxon>
        <taxon>Ascomycota</taxon>
        <taxon>Pezizomycotina</taxon>
        <taxon>Sordariomycetes</taxon>
        <taxon>Xylariomycetidae</taxon>
        <taxon>Xylariales</taxon>
        <taxon>Xylariaceae</taxon>
        <taxon>Anthostomella</taxon>
    </lineage>
</organism>
<dbReference type="Pfam" id="PF00106">
    <property type="entry name" value="adh_short"/>
    <property type="match status" value="1"/>
</dbReference>
<reference evidence="3" key="1">
    <citation type="submission" date="2023-10" db="EMBL/GenBank/DDBJ databases">
        <authorList>
            <person name="Hackl T."/>
        </authorList>
    </citation>
    <scope>NUCLEOTIDE SEQUENCE</scope>
</reference>